<feature type="compositionally biased region" description="Low complexity" evidence="1">
    <location>
        <begin position="851"/>
        <end position="868"/>
    </location>
</feature>
<evidence type="ECO:0000313" key="4">
    <source>
        <dbReference type="WormBase" id="C54D1.3e"/>
    </source>
</evidence>
<dbReference type="WormBase" id="C54D1.3e">
    <property type="protein sequence ID" value="CE53282"/>
    <property type="gene ID" value="WBGene00002163"/>
    <property type="gene designation" value="ist-1"/>
</dbReference>
<feature type="compositionally biased region" description="Basic and acidic residues" evidence="1">
    <location>
        <begin position="39"/>
        <end position="49"/>
    </location>
</feature>
<dbReference type="ExpressionAtlas" id="A0A4V0IIP8">
    <property type="expression patterns" value="baseline and differential"/>
</dbReference>
<dbReference type="EMBL" id="BX284606">
    <property type="protein sequence ID" value="VTW47453.1"/>
    <property type="molecule type" value="Genomic_DNA"/>
</dbReference>
<dbReference type="InParanoid" id="A0A4V0IIP8"/>
<protein>
    <submittedName>
        <fullName evidence="2">IRS-type PTB domain-containing protein</fullName>
    </submittedName>
</protein>
<dbReference type="GeneID" id="180978"/>
<keyword evidence="3" id="KW-1185">Reference proteome</keyword>
<dbReference type="AGR" id="WB:WBGene00002163"/>
<accession>A0A4V0IIP8</accession>
<dbReference type="PANTHER" id="PTHR48232">
    <property type="entry name" value="INSULIN RECEPTOR SUBSTRATE HOMOLOG"/>
    <property type="match status" value="1"/>
</dbReference>
<dbReference type="RefSeq" id="NP_001360631.1">
    <property type="nucleotide sequence ID" value="NM_001373345.2"/>
</dbReference>
<feature type="compositionally biased region" description="Polar residues" evidence="1">
    <location>
        <begin position="884"/>
        <end position="901"/>
    </location>
</feature>
<name>A0A4V0IIP8_CAEEL</name>
<dbReference type="PANTHER" id="PTHR48232:SF1">
    <property type="entry name" value="IRS-TYPE PTB DOMAIN-CONTAINING PROTEIN"/>
    <property type="match status" value="1"/>
</dbReference>
<dbReference type="InterPro" id="IPR011993">
    <property type="entry name" value="PH-like_dom_sf"/>
</dbReference>
<dbReference type="FunCoup" id="A0A4V0IIP8">
    <property type="interactions" value="179"/>
</dbReference>
<feature type="compositionally biased region" description="Basic and acidic residues" evidence="1">
    <location>
        <begin position="626"/>
        <end position="636"/>
    </location>
</feature>
<evidence type="ECO:0000313" key="3">
    <source>
        <dbReference type="Proteomes" id="UP000001940"/>
    </source>
</evidence>
<feature type="compositionally biased region" description="Basic and acidic residues" evidence="1">
    <location>
        <begin position="1034"/>
        <end position="1050"/>
    </location>
</feature>
<feature type="region of interest" description="Disordered" evidence="1">
    <location>
        <begin position="117"/>
        <end position="188"/>
    </location>
</feature>
<organism evidence="2 3">
    <name type="scientific">Caenorhabditis elegans</name>
    <dbReference type="NCBI Taxonomy" id="6239"/>
    <lineage>
        <taxon>Eukaryota</taxon>
        <taxon>Metazoa</taxon>
        <taxon>Ecdysozoa</taxon>
        <taxon>Nematoda</taxon>
        <taxon>Chromadorea</taxon>
        <taxon>Rhabditida</taxon>
        <taxon>Rhabditina</taxon>
        <taxon>Rhabditomorpha</taxon>
        <taxon>Rhabditoidea</taxon>
        <taxon>Rhabditidae</taxon>
        <taxon>Peloderinae</taxon>
        <taxon>Caenorhabditis</taxon>
    </lineage>
</organism>
<dbReference type="CTD" id="180978"/>
<feature type="compositionally biased region" description="Low complexity" evidence="1">
    <location>
        <begin position="737"/>
        <end position="747"/>
    </location>
</feature>
<feature type="compositionally biased region" description="Basic and acidic residues" evidence="1">
    <location>
        <begin position="117"/>
        <end position="176"/>
    </location>
</feature>
<dbReference type="OrthoDB" id="946068at2759"/>
<feature type="compositionally biased region" description="Basic and acidic residues" evidence="1">
    <location>
        <begin position="942"/>
        <end position="1019"/>
    </location>
</feature>
<dbReference type="SMR" id="A0A4V0IIP8"/>
<sequence length="1188" mass="134322">MSEEEESTDNSGKPPIEHPHDREVKSEKQSSNVLPGILRRAESTDDAHQVRRSSMRPYESFDGLKNDGILKRKRSFFVKTVSFSATVSELMLPAEPTSGEPKNDGEYVETMFDATEEKKQETIAPKQEETVKKLSMAAREERIRESRQQGQLKEKRLKNPDSKGDTSHDKPTRETWKPLAVEDLPKDEDPDEFGIPEVYKCGNCLVGFAPVKKKKLMFVTLTERCLELHESEKSYRAGKAAKHMVDLSMSFNVHSEHYDAKLKKCLCLMGPDETICMRPEGGILTIEGWRRAIVKLIHESRRRKMDRVPRPEDIFDAAYDVRVCLFPKNLEKYVESLKTDGFTNICTVAKELLGKKRLCLYPNTLAIVDLCIEPTAYGLPPAGFPPFRASSMFILERNTVAYYGFRENYFYVRIGKGSPYRGFELLFQVDTNEVCKEIYSRLRALADRDLENRKQESIRRPESDMHGMESLSVPSPLLHRTKLSLDSPVITPRDRRLMLGRECLSFASLEKDDSAPSSPFANYNRPRGSLGNFQLDHLSRFDQPRGSIHSLGNIPIDRPRVSTLQSVKPGKEETGLREALLESYGHLRKKNSTQSERGEIVVPEQERKMSDNRPRLRTQDIKTVTKPELKSEEPIRPRLPPLKFNANKPSGEFLLSLQREKELMEEARKNGYDGRTHNPDGTPREIKKDFLDTVCPQAAAPEVVIKEKIINNDTYTLMGPADWGKLEDIVKDDYSDSGDSCYSSRRGTGSQPTRPAASHLACQMQNRTQSFGAKQQTFQNRLPPTVNLPDSERKISAANQGTSNQLDLPQEDPRKRAFSLGSKNFFNLIGLNDFRRLVSKRHRTSSPNHTSTSGISLNSSNASPSASSNFLASSEYLEHARTDSFGSARSSPKSLHTQRTSSPKRRSDEDLISIDFSRLGKNSASDTKRFPFGGGGPGGSFDYDREKREKEDNNRRDREKAAMDLKRKEEWEARELAEKKRELERKIQAKKDRKLEKGRGKDREKDKDHDHDKEFRPKADSGIADCTPSSSFSGKKDHKNDGSSDSAYMDKEGLKYLADIKKRKKEQGAIDTTNSSSSSLSTIVSIEDNKVTRRITETVETKVVTADLAKALGAIDPNRRSSACIEINRKPSICTAIMEEREGEASETDSRGEPSDRKTTAAPVTRKPASTGSSMSPFRRLKFLSFRK</sequence>
<evidence type="ECO:0000313" key="2">
    <source>
        <dbReference type="EMBL" id="VTW47453.1"/>
    </source>
</evidence>
<dbReference type="Proteomes" id="UP000001940">
    <property type="component" value="Chromosome X"/>
</dbReference>
<feature type="region of interest" description="Disordered" evidence="1">
    <location>
        <begin position="882"/>
        <end position="1050"/>
    </location>
</feature>
<gene>
    <name evidence="2 4" type="primary">ist-1</name>
    <name evidence="4" type="ORF">C54D1.3</name>
    <name evidence="2" type="ORF">CELE_C54D1.3</name>
</gene>
<feature type="region of interest" description="Disordered" evidence="1">
    <location>
        <begin position="1"/>
        <end position="65"/>
    </location>
</feature>
<feature type="region of interest" description="Disordered" evidence="1">
    <location>
        <begin position="737"/>
        <end position="757"/>
    </location>
</feature>
<feature type="compositionally biased region" description="Basic and acidic residues" evidence="1">
    <location>
        <begin position="1138"/>
        <end position="1159"/>
    </location>
</feature>
<feature type="region of interest" description="Disordered" evidence="1">
    <location>
        <begin position="626"/>
        <end position="647"/>
    </location>
</feature>
<feature type="region of interest" description="Disordered" evidence="1">
    <location>
        <begin position="1138"/>
        <end position="1176"/>
    </location>
</feature>
<reference evidence="2 3" key="1">
    <citation type="journal article" date="1998" name="Science">
        <title>Genome sequence of the nematode C. elegans: a platform for investigating biology.</title>
        <authorList>
            <consortium name="The C. elegans sequencing consortium"/>
            <person name="Sulson J.E."/>
            <person name="Waterston R."/>
        </authorList>
    </citation>
    <scope>NUCLEOTIDE SEQUENCE [LARGE SCALE GENOMIC DNA]</scope>
    <source>
        <strain evidence="2 3">Bristol N2</strain>
    </source>
</reference>
<dbReference type="Gene3D" id="2.30.29.30">
    <property type="entry name" value="Pleckstrin-homology domain (PH domain)/Phosphotyrosine-binding domain (PTB)"/>
    <property type="match status" value="1"/>
</dbReference>
<dbReference type="AlphaFoldDB" id="A0A4V0IIP8"/>
<evidence type="ECO:0000256" key="1">
    <source>
        <dbReference type="SAM" id="MobiDB-lite"/>
    </source>
</evidence>
<feature type="compositionally biased region" description="Basic and acidic residues" evidence="1">
    <location>
        <begin position="15"/>
        <end position="28"/>
    </location>
</feature>
<feature type="region of interest" description="Disordered" evidence="1">
    <location>
        <begin position="841"/>
        <end position="868"/>
    </location>
</feature>
<proteinExistence type="predicted"/>